<keyword evidence="3" id="KW-1185">Reference proteome</keyword>
<feature type="signal peptide" evidence="1">
    <location>
        <begin position="1"/>
        <end position="21"/>
    </location>
</feature>
<dbReference type="AlphaFoldDB" id="R1GT71"/>
<reference evidence="2 3" key="1">
    <citation type="journal article" date="2014" name="PLoS ONE">
        <title>Grimontia indica AK16(T), sp. nov., Isolated from a Seawater Sample Reports the Presence of Pathogenic Genes Similar to Vibrio Genus.</title>
        <authorList>
            <person name="Singh A."/>
            <person name="Vaidya B."/>
            <person name="Khatri I."/>
            <person name="Srinivas T.N."/>
            <person name="Subramanian S."/>
            <person name="Korpole S."/>
            <person name="Pinnaka A.K."/>
        </authorList>
    </citation>
    <scope>NUCLEOTIDE SEQUENCE [LARGE SCALE GENOMIC DNA]</scope>
    <source>
        <strain evidence="2 3">AK16</strain>
    </source>
</reference>
<sequence>MQIKTILTGAFLSLVALASQAAPFNAYPKIDIDSRQIYSLERFPYYDYFVCLKISPSGQAVLNVLDTDQVFRKALKQVAGEAAARQYRYLNELPAKRAYFSNMVTAPSFPQKEQVPFGADERYEYSHQYLKQPKSAYHYDLATLGIYQERFDRGTKRHWLVVGIQFLQRESDWKVAPMSNIGELIILLSLDIKQIQQAADEQQAYQYAQNAAEAYFFAANPDNCHSQQH</sequence>
<dbReference type="Proteomes" id="UP000011223">
    <property type="component" value="Unassembled WGS sequence"/>
</dbReference>
<accession>R1GT71</accession>
<proteinExistence type="predicted"/>
<protein>
    <recommendedName>
        <fullName evidence="4">Secreted protein</fullName>
    </recommendedName>
</protein>
<evidence type="ECO:0000256" key="1">
    <source>
        <dbReference type="SAM" id="SignalP"/>
    </source>
</evidence>
<gene>
    <name evidence="2" type="ORF">D515_01841</name>
</gene>
<keyword evidence="1" id="KW-0732">Signal</keyword>
<evidence type="ECO:0000313" key="2">
    <source>
        <dbReference type="EMBL" id="EOD79388.1"/>
    </source>
</evidence>
<evidence type="ECO:0008006" key="4">
    <source>
        <dbReference type="Google" id="ProtNLM"/>
    </source>
</evidence>
<dbReference type="RefSeq" id="WP_002539101.1">
    <property type="nucleotide sequence ID" value="NZ_ANFM02000021.1"/>
</dbReference>
<organism evidence="2 3">
    <name type="scientific">Grimontia indica</name>
    <dbReference type="NCBI Taxonomy" id="1056512"/>
    <lineage>
        <taxon>Bacteria</taxon>
        <taxon>Pseudomonadati</taxon>
        <taxon>Pseudomonadota</taxon>
        <taxon>Gammaproteobacteria</taxon>
        <taxon>Vibrionales</taxon>
        <taxon>Vibrionaceae</taxon>
        <taxon>Grimontia</taxon>
    </lineage>
</organism>
<feature type="chain" id="PRO_5004351167" description="Secreted protein" evidence="1">
    <location>
        <begin position="22"/>
        <end position="229"/>
    </location>
</feature>
<comment type="caution">
    <text evidence="2">The sequence shown here is derived from an EMBL/GenBank/DDBJ whole genome shotgun (WGS) entry which is preliminary data.</text>
</comment>
<evidence type="ECO:0000313" key="3">
    <source>
        <dbReference type="Proteomes" id="UP000011223"/>
    </source>
</evidence>
<dbReference type="EMBL" id="ANFM02000021">
    <property type="protein sequence ID" value="EOD79388.1"/>
    <property type="molecule type" value="Genomic_DNA"/>
</dbReference>
<name>R1GT71_9GAMM</name>